<evidence type="ECO:0000313" key="6">
    <source>
        <dbReference type="EMBL" id="OKH37386.1"/>
    </source>
</evidence>
<feature type="domain" description="HTH lysR-type" evidence="5">
    <location>
        <begin position="1"/>
        <end position="58"/>
    </location>
</feature>
<dbReference type="EMBL" id="MRCE01000012">
    <property type="protein sequence ID" value="OKH37386.1"/>
    <property type="molecule type" value="Genomic_DNA"/>
</dbReference>
<dbReference type="InterPro" id="IPR005119">
    <property type="entry name" value="LysR_subst-bd"/>
</dbReference>
<name>A0A1U7IJQ9_9CYAN</name>
<keyword evidence="4" id="KW-0804">Transcription</keyword>
<accession>A0A1U7IJQ9</accession>
<dbReference type="SUPFAM" id="SSF53850">
    <property type="entry name" value="Periplasmic binding protein-like II"/>
    <property type="match status" value="2"/>
</dbReference>
<dbReference type="Pfam" id="PF13379">
    <property type="entry name" value="NMT1_2"/>
    <property type="match status" value="1"/>
</dbReference>
<evidence type="ECO:0000256" key="2">
    <source>
        <dbReference type="ARBA" id="ARBA00023015"/>
    </source>
</evidence>
<dbReference type="STRING" id="454136.NIES2119_14165"/>
<comment type="similarity">
    <text evidence="1">Belongs to the LysR transcriptional regulatory family.</text>
</comment>
<dbReference type="RefSeq" id="WP_073594135.1">
    <property type="nucleotide sequence ID" value="NZ_MRCE01000012.1"/>
</dbReference>
<evidence type="ECO:0000313" key="7">
    <source>
        <dbReference type="Proteomes" id="UP000185860"/>
    </source>
</evidence>
<dbReference type="InterPro" id="IPR036388">
    <property type="entry name" value="WH-like_DNA-bd_sf"/>
</dbReference>
<evidence type="ECO:0000256" key="3">
    <source>
        <dbReference type="ARBA" id="ARBA00023125"/>
    </source>
</evidence>
<keyword evidence="2" id="KW-0805">Transcription regulation</keyword>
<sequence>MEIYQLRVFLEVAKYLSFTEAADALNLTQPAVSAKIRSLEAELKTSLFHRLGRRVELTLVGQYLLDKGPELVNLEARLTQEIEEIKRGKLSSLKVGCISATADHWLPTLLFRYRQQYPQVQTQCVQFNWPDQLHRAITSGEIDVAISDLSFSGFDEISETIIDTIQYSLVVSASHPLVKQSWLSLKELRNQPWVLPPEGFPNRIILDKRLEELGINWSSFSKVEVADSPNLIRTYLLEGYYLSFASNLEFQIEQQTNLLKMMPLEEFALGTPLFLLLPKRFSACLESCHQPSLNKNQELEPIQNFVKLAREGIQPFGKGMTKNVRGDRSIASQTTNSAPNINQSSHPLITRFQSPSFQARSHTAQSATTPTKTLTLTIGIQNHTIQTATAGLIMQRLGLLEHFLPREGRYSGTQYQIQWWNYSSGAPIVEGLHSKQIDIGVLGDYPLLLSAVQQNIETLAETRLISFVASNPDGAGNDVIVPHRSLLNSFEDLKGRVIAVPFSSAAHGMMMRSLYRKQLLDDVRLTSIDTLNPHSANKRTHLVDGYAYFAPFHEIAKHKGGFRRLLEGDRDRLPTFHGVVVQQALTEVYPEVVVAYLKALLAAQYWYTTNPLAPTLVSRWIDLDAAIVSKTLYVEGQNHAEGIFFPETQIRLDWINEHIRQLTMITGNEHLSQINLDRWVQAEFLEKAMATL</sequence>
<dbReference type="OrthoDB" id="286202at2"/>
<gene>
    <name evidence="6" type="ORF">NIES2119_14165</name>
</gene>
<dbReference type="InterPro" id="IPR036390">
    <property type="entry name" value="WH_DNA-bd_sf"/>
</dbReference>
<evidence type="ECO:0000259" key="5">
    <source>
        <dbReference type="PROSITE" id="PS50931"/>
    </source>
</evidence>
<dbReference type="CDD" id="cd05466">
    <property type="entry name" value="PBP2_LTTR_substrate"/>
    <property type="match status" value="1"/>
</dbReference>
<dbReference type="FunFam" id="1.10.10.10:FF:000001">
    <property type="entry name" value="LysR family transcriptional regulator"/>
    <property type="match status" value="1"/>
</dbReference>
<comment type="caution">
    <text evidence="6">The sequence shown here is derived from an EMBL/GenBank/DDBJ whole genome shotgun (WGS) entry which is preliminary data.</text>
</comment>
<dbReference type="PANTHER" id="PTHR30126">
    <property type="entry name" value="HTH-TYPE TRANSCRIPTIONAL REGULATOR"/>
    <property type="match status" value="1"/>
</dbReference>
<reference evidence="6 7" key="1">
    <citation type="submission" date="2016-11" db="EMBL/GenBank/DDBJ databases">
        <title>Draft Genome Sequences of Nine Cyanobacterial Strains from Diverse Habitats.</title>
        <authorList>
            <person name="Zhu T."/>
            <person name="Hou S."/>
            <person name="Lu X."/>
            <person name="Hess W.R."/>
        </authorList>
    </citation>
    <scope>NUCLEOTIDE SEQUENCE [LARGE SCALE GENOMIC DNA]</scope>
    <source>
        <strain evidence="6 7">IAM M-71</strain>
    </source>
</reference>
<dbReference type="GO" id="GO:0003700">
    <property type="term" value="F:DNA-binding transcription factor activity"/>
    <property type="evidence" value="ECO:0007669"/>
    <property type="project" value="InterPro"/>
</dbReference>
<dbReference type="PRINTS" id="PR00039">
    <property type="entry name" value="HTHLYSR"/>
</dbReference>
<dbReference type="InterPro" id="IPR000847">
    <property type="entry name" value="LysR_HTH_N"/>
</dbReference>
<organism evidence="6 7">
    <name type="scientific">[Phormidium ambiguum] IAM M-71</name>
    <dbReference type="NCBI Taxonomy" id="454136"/>
    <lineage>
        <taxon>Bacteria</taxon>
        <taxon>Bacillati</taxon>
        <taxon>Cyanobacteriota</taxon>
        <taxon>Cyanophyceae</taxon>
        <taxon>Oscillatoriophycideae</taxon>
        <taxon>Aerosakkonematales</taxon>
        <taxon>Aerosakkonemataceae</taxon>
        <taxon>Floridanema</taxon>
    </lineage>
</organism>
<dbReference type="Gene3D" id="3.40.190.10">
    <property type="entry name" value="Periplasmic binding protein-like II"/>
    <property type="match status" value="2"/>
</dbReference>
<dbReference type="PANTHER" id="PTHR30126:SF40">
    <property type="entry name" value="HTH-TYPE TRANSCRIPTIONAL REGULATOR GLTR"/>
    <property type="match status" value="1"/>
</dbReference>
<dbReference type="Gene3D" id="1.10.10.10">
    <property type="entry name" value="Winged helix-like DNA-binding domain superfamily/Winged helix DNA-binding domain"/>
    <property type="match status" value="1"/>
</dbReference>
<evidence type="ECO:0000256" key="4">
    <source>
        <dbReference type="ARBA" id="ARBA00023163"/>
    </source>
</evidence>
<dbReference type="AlphaFoldDB" id="A0A1U7IJQ9"/>
<dbReference type="Pfam" id="PF00126">
    <property type="entry name" value="HTH_1"/>
    <property type="match status" value="1"/>
</dbReference>
<keyword evidence="3" id="KW-0238">DNA-binding</keyword>
<dbReference type="Gene3D" id="3.40.190.290">
    <property type="match status" value="1"/>
</dbReference>
<dbReference type="Pfam" id="PF03466">
    <property type="entry name" value="LysR_substrate"/>
    <property type="match status" value="1"/>
</dbReference>
<protein>
    <submittedName>
        <fullName evidence="6">LysR family transcriptional regulator</fullName>
    </submittedName>
</protein>
<evidence type="ECO:0000256" key="1">
    <source>
        <dbReference type="ARBA" id="ARBA00009437"/>
    </source>
</evidence>
<dbReference type="GO" id="GO:0000976">
    <property type="term" value="F:transcription cis-regulatory region binding"/>
    <property type="evidence" value="ECO:0007669"/>
    <property type="project" value="TreeGrafter"/>
</dbReference>
<proteinExistence type="inferred from homology"/>
<dbReference type="PROSITE" id="PS50931">
    <property type="entry name" value="HTH_LYSR"/>
    <property type="match status" value="1"/>
</dbReference>
<dbReference type="Proteomes" id="UP000185860">
    <property type="component" value="Unassembled WGS sequence"/>
</dbReference>
<dbReference type="SUPFAM" id="SSF46785">
    <property type="entry name" value="Winged helix' DNA-binding domain"/>
    <property type="match status" value="1"/>
</dbReference>